<evidence type="ECO:0000256" key="5">
    <source>
        <dbReference type="ARBA" id="ARBA00023295"/>
    </source>
</evidence>
<dbReference type="Pfam" id="PF08533">
    <property type="entry name" value="Glyco_hydro_42C"/>
    <property type="match status" value="1"/>
</dbReference>
<comment type="caution">
    <text evidence="7">The sequence shown here is derived from an EMBL/GenBank/DDBJ whole genome shotgun (WGS) entry which is preliminary data.</text>
</comment>
<comment type="catalytic activity">
    <reaction evidence="1 6">
        <text>Hydrolysis of terminal non-reducing beta-D-galactose residues in beta-D-galactosides.</text>
        <dbReference type="EC" id="3.2.1.23"/>
    </reaction>
</comment>
<keyword evidence="5 6" id="KW-0326">Glycosidase</keyword>
<dbReference type="SUPFAM" id="SSF51445">
    <property type="entry name" value="(Trans)glycosidases"/>
    <property type="match status" value="1"/>
</dbReference>
<dbReference type="Gene3D" id="2.60.40.1180">
    <property type="entry name" value="Golgi alpha-mannosidase II"/>
    <property type="match status" value="1"/>
</dbReference>
<name>A0A9N7J022_LATSK</name>
<dbReference type="Gene3D" id="3.20.20.80">
    <property type="entry name" value="Glycosidases"/>
    <property type="match status" value="1"/>
</dbReference>
<comment type="similarity">
    <text evidence="2 6">Belongs to the glycosyl hydrolase 42 family.</text>
</comment>
<dbReference type="AlphaFoldDB" id="A0A9N7J022"/>
<protein>
    <recommendedName>
        <fullName evidence="3 6">Beta-galactosidase</fullName>
        <shortName evidence="6">Beta-gal</shortName>
        <ecNumber evidence="3 6">3.2.1.23</ecNumber>
    </recommendedName>
</protein>
<evidence type="ECO:0000256" key="1">
    <source>
        <dbReference type="ARBA" id="ARBA00001412"/>
    </source>
</evidence>
<dbReference type="EC" id="3.2.1.23" evidence="3 6"/>
<dbReference type="PANTHER" id="PTHR36447">
    <property type="entry name" value="BETA-GALACTOSIDASE GANA"/>
    <property type="match status" value="1"/>
</dbReference>
<evidence type="ECO:0000256" key="2">
    <source>
        <dbReference type="ARBA" id="ARBA00005940"/>
    </source>
</evidence>
<dbReference type="InterPro" id="IPR017853">
    <property type="entry name" value="GH"/>
</dbReference>
<dbReference type="EMBL" id="OKRC01000010">
    <property type="protein sequence ID" value="SPE22943.1"/>
    <property type="molecule type" value="Genomic_DNA"/>
</dbReference>
<dbReference type="InterPro" id="IPR013739">
    <property type="entry name" value="Beta_galactosidase_C"/>
</dbReference>
<dbReference type="GeneID" id="57132982"/>
<dbReference type="SUPFAM" id="SSF52317">
    <property type="entry name" value="Class I glutamine amidotransferase-like"/>
    <property type="match status" value="1"/>
</dbReference>
<evidence type="ECO:0000313" key="7">
    <source>
        <dbReference type="EMBL" id="SPE22943.1"/>
    </source>
</evidence>
<evidence type="ECO:0000256" key="3">
    <source>
        <dbReference type="ARBA" id="ARBA00012756"/>
    </source>
</evidence>
<reference evidence="7 8" key="1">
    <citation type="submission" date="2018-02" db="EMBL/GenBank/DDBJ databases">
        <authorList>
            <person name="Rodrigo-Torres L."/>
            <person name="Arahal R. D."/>
            <person name="Lucena T."/>
        </authorList>
    </citation>
    <scope>NUCLEOTIDE SEQUENCE [LARGE SCALE GENOMIC DNA]</scope>
    <source>
        <strain evidence="7 8">CECT 9267</strain>
    </source>
</reference>
<sequence>MVRDLKTTVFLHGGDYNPEQWQSQPDVVKNDFKAFEQAKINTFSLGIFSWAKLEPKEGQFDFSWLDQIFKQVADQKGKIILATPSGARPRWLAEKYPEVLRVNEQGQRLQFGERHNHCYTSPIYREKVQIINRKLAERYGHSGLVILWHISNEYGGQCYCELCQSAFREWLKRKYQTLDNLNNAYWNTFWSHTYTDWQQVQAPMPNGDTGVLGLNLDWRKFVTDQTIDFYESEIQPLREITPEMPVTTNFMGGNPPESHVFYDLDYQKFAKHVDVISWDSYPNWANGYESTAHLAMKTALMNDVMRGLKQSNYLIMESTPSQVNWHPYNRSKRPGMHEMASLQEIAHGADSILYFQLHQSLGASEMFHGAVISNQVETKGRVFRDVMKVGQDLEQLKTAKNTKYQAAKVAIVFDYANMWALDDARNYADETKKYWRTISEHYRYFWENDIAVDIISTEQDLTDYQLVIDPMHFLMSNDYAEKLAAYVKQGGQLVGTYITSVVDVSFLTHQGGWPQALKESYGITIQETDTLYPQQSNHVLIGNKSYQAKDYCEVVSVVDAETIGTYENDFYKGTPALTKNSFGKGIAYYQACRLEDDFLDDFYAKITRKLGLKAQLPLKETNPTVSIQVREDKHDRYYFMINFSHEPITLEVTRDLVDVLTSDHKITNGPIKLSAYEARVFSEAIK</sequence>
<dbReference type="RefSeq" id="WP_016264441.1">
    <property type="nucleotide sequence ID" value="NZ_BJLN01000014.1"/>
</dbReference>
<dbReference type="Gene3D" id="3.40.50.880">
    <property type="match status" value="1"/>
</dbReference>
<dbReference type="PIRSF" id="PIRSF001084">
    <property type="entry name" value="B-galactosidase"/>
    <property type="match status" value="1"/>
</dbReference>
<dbReference type="InterPro" id="IPR013738">
    <property type="entry name" value="Beta_galactosidase_Trimer"/>
</dbReference>
<dbReference type="Proteomes" id="UP000239650">
    <property type="component" value="Unassembled WGS sequence"/>
</dbReference>
<dbReference type="Pfam" id="PF02449">
    <property type="entry name" value="Glyco_hydro_42"/>
    <property type="match status" value="1"/>
</dbReference>
<dbReference type="InterPro" id="IPR003476">
    <property type="entry name" value="Glyco_hydro_42"/>
</dbReference>
<keyword evidence="4 6" id="KW-0378">Hydrolase</keyword>
<dbReference type="GO" id="GO:0004565">
    <property type="term" value="F:beta-galactosidase activity"/>
    <property type="evidence" value="ECO:0007669"/>
    <property type="project" value="UniProtKB-EC"/>
</dbReference>
<organism evidence="7 8">
    <name type="scientific">Latilactobacillus sakei</name>
    <name type="common">Lactobacillus sakei</name>
    <dbReference type="NCBI Taxonomy" id="1599"/>
    <lineage>
        <taxon>Bacteria</taxon>
        <taxon>Bacillati</taxon>
        <taxon>Bacillota</taxon>
        <taxon>Bacilli</taxon>
        <taxon>Lactobacillales</taxon>
        <taxon>Lactobacillaceae</taxon>
        <taxon>Latilactobacillus</taxon>
    </lineage>
</organism>
<dbReference type="GO" id="GO:0009341">
    <property type="term" value="C:beta-galactosidase complex"/>
    <property type="evidence" value="ECO:0007669"/>
    <property type="project" value="InterPro"/>
</dbReference>
<dbReference type="GO" id="GO:0006012">
    <property type="term" value="P:galactose metabolic process"/>
    <property type="evidence" value="ECO:0007669"/>
    <property type="project" value="InterPro"/>
</dbReference>
<dbReference type="InterPro" id="IPR013780">
    <property type="entry name" value="Glyco_hydro_b"/>
</dbReference>
<gene>
    <name evidence="7" type="primary">ganA</name>
    <name evidence="7" type="ORF">LAS9267_01843</name>
</gene>
<dbReference type="SUPFAM" id="SSF51011">
    <property type="entry name" value="Glycosyl hydrolase domain"/>
    <property type="match status" value="1"/>
</dbReference>
<dbReference type="Pfam" id="PF08532">
    <property type="entry name" value="Glyco_hydro_42M"/>
    <property type="match status" value="1"/>
</dbReference>
<dbReference type="PANTHER" id="PTHR36447:SF1">
    <property type="entry name" value="BETA-GALACTOSIDASE GANA"/>
    <property type="match status" value="1"/>
</dbReference>
<evidence type="ECO:0000256" key="4">
    <source>
        <dbReference type="ARBA" id="ARBA00022801"/>
    </source>
</evidence>
<evidence type="ECO:0000313" key="8">
    <source>
        <dbReference type="Proteomes" id="UP000239650"/>
    </source>
</evidence>
<accession>A0A9N7J022</accession>
<dbReference type="InterPro" id="IPR029062">
    <property type="entry name" value="Class_I_gatase-like"/>
</dbReference>
<evidence type="ECO:0000256" key="6">
    <source>
        <dbReference type="PIRNR" id="PIRNR001084"/>
    </source>
</evidence>
<proteinExistence type="inferred from homology"/>
<dbReference type="CDD" id="cd03143">
    <property type="entry name" value="A4_beta-galactosidase_middle_domain"/>
    <property type="match status" value="1"/>
</dbReference>
<dbReference type="InterPro" id="IPR013529">
    <property type="entry name" value="Glyco_hydro_42_N"/>
</dbReference>